<evidence type="ECO:0000256" key="6">
    <source>
        <dbReference type="ARBA" id="ARBA00023125"/>
    </source>
</evidence>
<gene>
    <name evidence="9" type="ORF">L21SP4_00978</name>
</gene>
<comment type="similarity">
    <text evidence="1 8">Belongs to the SOS response-associated peptidase family.</text>
</comment>
<organism evidence="9 10">
    <name type="scientific">Kiritimatiella glycovorans</name>
    <dbReference type="NCBI Taxonomy" id="1307763"/>
    <lineage>
        <taxon>Bacteria</taxon>
        <taxon>Pseudomonadati</taxon>
        <taxon>Kiritimatiellota</taxon>
        <taxon>Kiritimatiellia</taxon>
        <taxon>Kiritimatiellales</taxon>
        <taxon>Kiritimatiellaceae</taxon>
        <taxon>Kiritimatiella</taxon>
    </lineage>
</organism>
<dbReference type="RefSeq" id="WP_052881593.1">
    <property type="nucleotide sequence ID" value="NZ_CP010904.1"/>
</dbReference>
<keyword evidence="2 8" id="KW-0645">Protease</keyword>
<sequence length="214" mass="24182">MCGRFTRTAKASAVEETIAPAAPGTPLEPRYNIAPTQSVAILLNDDPGQLVRARWSLLFPWDETGDGPTPINLRLESVEQKKGIRRMFRERRCLVPADGFYEWRREGAGDKQPFYFHLPGRPLFYFPGIWSQRPESGPTFALLTAPASETVRPVHPRMPLMLALDHRDLWLGSTLPDPGILRDVANSFDLHRYPVSPAVNRPDHEGPELIGRRH</sequence>
<dbReference type="GO" id="GO:0008233">
    <property type="term" value="F:peptidase activity"/>
    <property type="evidence" value="ECO:0007669"/>
    <property type="project" value="UniProtKB-KW"/>
</dbReference>
<dbReference type="InterPro" id="IPR036590">
    <property type="entry name" value="SRAP-like"/>
</dbReference>
<dbReference type="GO" id="GO:0006508">
    <property type="term" value="P:proteolysis"/>
    <property type="evidence" value="ECO:0007669"/>
    <property type="project" value="UniProtKB-KW"/>
</dbReference>
<reference evidence="9 10" key="2">
    <citation type="journal article" date="2016" name="ISME J.">
        <title>Characterization of the first cultured representative of Verrucomicrobia subdivision 5 indicates the proposal of a novel phylum.</title>
        <authorList>
            <person name="Spring S."/>
            <person name="Bunk B."/>
            <person name="Sproer C."/>
            <person name="Schumann P."/>
            <person name="Rohde M."/>
            <person name="Tindall B.J."/>
            <person name="Klenk H.P."/>
        </authorList>
    </citation>
    <scope>NUCLEOTIDE SEQUENCE [LARGE SCALE GENOMIC DNA]</scope>
    <source>
        <strain evidence="9 10">L21-Fru-AB</strain>
    </source>
</reference>
<dbReference type="AlphaFoldDB" id="A0A0G3ED42"/>
<evidence type="ECO:0000256" key="2">
    <source>
        <dbReference type="ARBA" id="ARBA00022670"/>
    </source>
</evidence>
<dbReference type="STRING" id="1307763.L21SP4_00978"/>
<evidence type="ECO:0000256" key="1">
    <source>
        <dbReference type="ARBA" id="ARBA00008136"/>
    </source>
</evidence>
<name>A0A0G3ED42_9BACT</name>
<evidence type="ECO:0000256" key="8">
    <source>
        <dbReference type="RuleBase" id="RU364100"/>
    </source>
</evidence>
<dbReference type="KEGG" id="vbl:L21SP4_00978"/>
<keyword evidence="10" id="KW-1185">Reference proteome</keyword>
<dbReference type="SUPFAM" id="SSF143081">
    <property type="entry name" value="BB1717-like"/>
    <property type="match status" value="1"/>
</dbReference>
<proteinExistence type="inferred from homology"/>
<dbReference type="GO" id="GO:0016829">
    <property type="term" value="F:lyase activity"/>
    <property type="evidence" value="ECO:0007669"/>
    <property type="project" value="UniProtKB-KW"/>
</dbReference>
<accession>A0A0G3ED42</accession>
<evidence type="ECO:0000256" key="3">
    <source>
        <dbReference type="ARBA" id="ARBA00022763"/>
    </source>
</evidence>
<keyword evidence="4 8" id="KW-0378">Hydrolase</keyword>
<dbReference type="OrthoDB" id="9782620at2"/>
<dbReference type="InterPro" id="IPR003738">
    <property type="entry name" value="SRAP"/>
</dbReference>
<evidence type="ECO:0000313" key="10">
    <source>
        <dbReference type="Proteomes" id="UP000035268"/>
    </source>
</evidence>
<keyword evidence="5" id="KW-0190">Covalent protein-DNA linkage</keyword>
<keyword evidence="6" id="KW-0238">DNA-binding</keyword>
<protein>
    <recommendedName>
        <fullName evidence="8">Abasic site processing protein</fullName>
        <ecNumber evidence="8">3.4.-.-</ecNumber>
    </recommendedName>
</protein>
<keyword evidence="3" id="KW-0227">DNA damage</keyword>
<dbReference type="PANTHER" id="PTHR13604:SF0">
    <property type="entry name" value="ABASIC SITE PROCESSING PROTEIN HMCES"/>
    <property type="match status" value="1"/>
</dbReference>
<evidence type="ECO:0000256" key="4">
    <source>
        <dbReference type="ARBA" id="ARBA00022801"/>
    </source>
</evidence>
<evidence type="ECO:0000313" key="9">
    <source>
        <dbReference type="EMBL" id="AKJ64238.1"/>
    </source>
</evidence>
<dbReference type="GO" id="GO:0106300">
    <property type="term" value="P:protein-DNA covalent cross-linking repair"/>
    <property type="evidence" value="ECO:0007669"/>
    <property type="project" value="InterPro"/>
</dbReference>
<evidence type="ECO:0000256" key="7">
    <source>
        <dbReference type="ARBA" id="ARBA00023239"/>
    </source>
</evidence>
<keyword evidence="7" id="KW-0456">Lyase</keyword>
<reference evidence="10" key="1">
    <citation type="submission" date="2015-02" db="EMBL/GenBank/DDBJ databases">
        <title>Description and complete genome sequence of the first cultured representative of the subdivision 5 of the Verrucomicrobia phylum.</title>
        <authorList>
            <person name="Spring S."/>
            <person name="Bunk B."/>
            <person name="Sproer C."/>
            <person name="Klenk H.-P."/>
        </authorList>
    </citation>
    <scope>NUCLEOTIDE SEQUENCE [LARGE SCALE GENOMIC DNA]</scope>
    <source>
        <strain evidence="10">L21-Fru-AB</strain>
    </source>
</reference>
<dbReference type="EMBL" id="CP010904">
    <property type="protein sequence ID" value="AKJ64238.1"/>
    <property type="molecule type" value="Genomic_DNA"/>
</dbReference>
<dbReference type="GO" id="GO:0003697">
    <property type="term" value="F:single-stranded DNA binding"/>
    <property type="evidence" value="ECO:0007669"/>
    <property type="project" value="InterPro"/>
</dbReference>
<dbReference type="EC" id="3.4.-.-" evidence="8"/>
<dbReference type="PATRIC" id="fig|1609981.3.peg.1028"/>
<dbReference type="Gene3D" id="3.90.1680.10">
    <property type="entry name" value="SOS response associated peptidase-like"/>
    <property type="match status" value="1"/>
</dbReference>
<evidence type="ECO:0000256" key="5">
    <source>
        <dbReference type="ARBA" id="ARBA00023124"/>
    </source>
</evidence>
<dbReference type="Proteomes" id="UP000035268">
    <property type="component" value="Chromosome"/>
</dbReference>
<dbReference type="PANTHER" id="PTHR13604">
    <property type="entry name" value="DC12-RELATED"/>
    <property type="match status" value="1"/>
</dbReference>
<dbReference type="Pfam" id="PF02586">
    <property type="entry name" value="SRAP"/>
    <property type="match status" value="1"/>
</dbReference>